<dbReference type="PANTHER" id="PTHR43673">
    <property type="entry name" value="NAD(P)H NITROREDUCTASE YDGI-RELATED"/>
    <property type="match status" value="1"/>
</dbReference>
<proteinExistence type="inferred from homology"/>
<evidence type="ECO:0000259" key="3">
    <source>
        <dbReference type="Pfam" id="PF00881"/>
    </source>
</evidence>
<dbReference type="Pfam" id="PF00881">
    <property type="entry name" value="Nitroreductase"/>
    <property type="match status" value="2"/>
</dbReference>
<dbReference type="SUPFAM" id="SSF55469">
    <property type="entry name" value="FMN-dependent nitroreductase-like"/>
    <property type="match status" value="1"/>
</dbReference>
<dbReference type="AlphaFoldDB" id="A0A1G5H8Q5"/>
<dbReference type="RefSeq" id="WP_091542769.1">
    <property type="nucleotide sequence ID" value="NZ_FMUS01000011.1"/>
</dbReference>
<feature type="domain" description="Nitroreductase" evidence="3">
    <location>
        <begin position="58"/>
        <end position="156"/>
    </location>
</feature>
<accession>A0A1G5H8Q5</accession>
<feature type="domain" description="Nitroreductase" evidence="3">
    <location>
        <begin position="5"/>
        <end position="57"/>
    </location>
</feature>
<keyword evidence="5" id="KW-1185">Reference proteome</keyword>
<evidence type="ECO:0000313" key="4">
    <source>
        <dbReference type="EMBL" id="SCY60094.1"/>
    </source>
</evidence>
<dbReference type="InterPro" id="IPR029479">
    <property type="entry name" value="Nitroreductase"/>
</dbReference>
<dbReference type="OrthoDB" id="9812105at2"/>
<organism evidence="4 5">
    <name type="scientific">Alkaliphilus peptidifermentans DSM 18978</name>
    <dbReference type="NCBI Taxonomy" id="1120976"/>
    <lineage>
        <taxon>Bacteria</taxon>
        <taxon>Bacillati</taxon>
        <taxon>Bacillota</taxon>
        <taxon>Clostridia</taxon>
        <taxon>Peptostreptococcales</taxon>
        <taxon>Natronincolaceae</taxon>
        <taxon>Alkaliphilus</taxon>
    </lineage>
</organism>
<keyword evidence="2" id="KW-0560">Oxidoreductase</keyword>
<gene>
    <name evidence="4" type="ORF">SAMN03080606_01912</name>
</gene>
<dbReference type="InterPro" id="IPR000415">
    <property type="entry name" value="Nitroreductase-like"/>
</dbReference>
<dbReference type="GO" id="GO:0016491">
    <property type="term" value="F:oxidoreductase activity"/>
    <property type="evidence" value="ECO:0007669"/>
    <property type="project" value="UniProtKB-KW"/>
</dbReference>
<evidence type="ECO:0000256" key="2">
    <source>
        <dbReference type="ARBA" id="ARBA00023002"/>
    </source>
</evidence>
<dbReference type="Proteomes" id="UP000198636">
    <property type="component" value="Unassembled WGS sequence"/>
</dbReference>
<comment type="similarity">
    <text evidence="1">Belongs to the nitroreductase family.</text>
</comment>
<evidence type="ECO:0000313" key="5">
    <source>
        <dbReference type="Proteomes" id="UP000198636"/>
    </source>
</evidence>
<sequence>MLEQIRTRRSIRKYINRSIEEEKITQLIESARLAPSGSNSQPWHFIIVKSELNRQKLSYVSHNQKWMLSAPVFIVCVADMRSRVKGEDISINESSPHPELKQIIRDTTIAIEHMVIEAENLGLGTCWVAWFTQEEIRPILNIPSDKYVVSIITVGYSSEMPKARPRKKLDEIIHNESW</sequence>
<protein>
    <submittedName>
        <fullName evidence="4">Nitroreductase</fullName>
    </submittedName>
</protein>
<dbReference type="Gene3D" id="3.40.109.10">
    <property type="entry name" value="NADH Oxidase"/>
    <property type="match status" value="1"/>
</dbReference>
<dbReference type="STRING" id="1120976.SAMN03080606_01912"/>
<evidence type="ECO:0000256" key="1">
    <source>
        <dbReference type="ARBA" id="ARBA00007118"/>
    </source>
</evidence>
<name>A0A1G5H8Q5_9FIRM</name>
<dbReference type="EMBL" id="FMUS01000011">
    <property type="protein sequence ID" value="SCY60094.1"/>
    <property type="molecule type" value="Genomic_DNA"/>
</dbReference>
<dbReference type="PANTHER" id="PTHR43673:SF10">
    <property type="entry name" value="NADH DEHYDROGENASE_NAD(P)H NITROREDUCTASE XCC3605-RELATED"/>
    <property type="match status" value="1"/>
</dbReference>
<reference evidence="4 5" key="1">
    <citation type="submission" date="2016-10" db="EMBL/GenBank/DDBJ databases">
        <authorList>
            <person name="de Groot N.N."/>
        </authorList>
    </citation>
    <scope>NUCLEOTIDE SEQUENCE [LARGE SCALE GENOMIC DNA]</scope>
    <source>
        <strain evidence="4 5">DSM 18978</strain>
    </source>
</reference>